<evidence type="ECO:0000259" key="7">
    <source>
        <dbReference type="PROSITE" id="PS50002"/>
    </source>
</evidence>
<dbReference type="InterPro" id="IPR043162">
    <property type="entry name" value="DOCK_C_lobe_C"/>
</dbReference>
<evidence type="ECO:0000259" key="9">
    <source>
        <dbReference type="PROSITE" id="PS51651"/>
    </source>
</evidence>
<dbReference type="SMART" id="SM00326">
    <property type="entry name" value="SH3"/>
    <property type="match status" value="1"/>
</dbReference>
<dbReference type="InterPro" id="IPR032376">
    <property type="entry name" value="DOCK_N"/>
</dbReference>
<evidence type="ECO:0000256" key="3">
    <source>
        <dbReference type="ARBA" id="ARBA00022490"/>
    </source>
</evidence>
<feature type="domain" description="DOCKER" evidence="9">
    <location>
        <begin position="1354"/>
        <end position="1782"/>
    </location>
</feature>
<dbReference type="CDD" id="cd11684">
    <property type="entry name" value="DHR2_DOCK"/>
    <property type="match status" value="1"/>
</dbReference>
<dbReference type="InterPro" id="IPR046770">
    <property type="entry name" value="DOCKER_Lobe_B"/>
</dbReference>
<dbReference type="Pfam" id="PF20421">
    <property type="entry name" value="DHR-2_Lobe_C"/>
    <property type="match status" value="1"/>
</dbReference>
<gene>
    <name evidence="10" type="ORF">TrVE_jg2014</name>
</gene>
<keyword evidence="3" id="KW-0963">Cytoplasm</keyword>
<dbReference type="Gene3D" id="1.25.40.410">
    <property type="match status" value="1"/>
</dbReference>
<dbReference type="Gene3D" id="1.20.58.740">
    <property type="match status" value="1"/>
</dbReference>
<dbReference type="PANTHER" id="PTHR45653:SF10">
    <property type="entry name" value="MYOBLAST CITY, ISOFORM B"/>
    <property type="match status" value="1"/>
</dbReference>
<dbReference type="GO" id="GO:0005085">
    <property type="term" value="F:guanyl-nucleotide exchange factor activity"/>
    <property type="evidence" value="ECO:0007669"/>
    <property type="project" value="InterPro"/>
</dbReference>
<dbReference type="PANTHER" id="PTHR45653">
    <property type="entry name" value="DEDICATOR OF CYTOKINESIS"/>
    <property type="match status" value="1"/>
</dbReference>
<keyword evidence="11" id="KW-1185">Reference proteome</keyword>
<proteinExistence type="inferred from homology"/>
<dbReference type="InterPro" id="IPR046773">
    <property type="entry name" value="DOCKER_Lobe_C"/>
</dbReference>
<evidence type="ECO:0000259" key="8">
    <source>
        <dbReference type="PROSITE" id="PS51650"/>
    </source>
</evidence>
<dbReference type="Pfam" id="PF14429">
    <property type="entry name" value="DOCK-C2"/>
    <property type="match status" value="1"/>
</dbReference>
<feature type="domain" description="SH3" evidence="7">
    <location>
        <begin position="1"/>
        <end position="62"/>
    </location>
</feature>
<name>A0A9W7C8D4_9STRA</name>
<feature type="domain" description="C2 DOCK-type" evidence="8">
    <location>
        <begin position="519"/>
        <end position="693"/>
    </location>
</feature>
<dbReference type="InterPro" id="IPR026791">
    <property type="entry name" value="DOCK"/>
</dbReference>
<dbReference type="Gene3D" id="2.30.30.40">
    <property type="entry name" value="SH3 Domains"/>
    <property type="match status" value="1"/>
</dbReference>
<dbReference type="GO" id="GO:0007264">
    <property type="term" value="P:small GTPase-mediated signal transduction"/>
    <property type="evidence" value="ECO:0007669"/>
    <property type="project" value="InterPro"/>
</dbReference>
<dbReference type="PROSITE" id="PS50002">
    <property type="entry name" value="SH3"/>
    <property type="match status" value="1"/>
</dbReference>
<comment type="caution">
    <text evidence="10">The sequence shown here is derived from an EMBL/GenBank/DDBJ whole genome shotgun (WGS) entry which is preliminary data.</text>
</comment>
<dbReference type="Pfam" id="PF23554">
    <property type="entry name" value="TPR_DOCK"/>
    <property type="match status" value="1"/>
</dbReference>
<dbReference type="CDD" id="cd08679">
    <property type="entry name" value="C2_DOCK180_related"/>
    <property type="match status" value="1"/>
</dbReference>
<dbReference type="InterPro" id="IPR035892">
    <property type="entry name" value="C2_domain_sf"/>
</dbReference>
<dbReference type="Proteomes" id="UP001165160">
    <property type="component" value="Unassembled WGS sequence"/>
</dbReference>
<organism evidence="10 11">
    <name type="scientific">Triparma verrucosa</name>
    <dbReference type="NCBI Taxonomy" id="1606542"/>
    <lineage>
        <taxon>Eukaryota</taxon>
        <taxon>Sar</taxon>
        <taxon>Stramenopiles</taxon>
        <taxon>Ochrophyta</taxon>
        <taxon>Bolidophyceae</taxon>
        <taxon>Parmales</taxon>
        <taxon>Triparmaceae</taxon>
        <taxon>Triparma</taxon>
    </lineage>
</organism>
<evidence type="ECO:0000313" key="10">
    <source>
        <dbReference type="EMBL" id="GMI01065.1"/>
    </source>
</evidence>
<dbReference type="PROSITE" id="PS51651">
    <property type="entry name" value="DOCKER"/>
    <property type="match status" value="1"/>
</dbReference>
<keyword evidence="2 4" id="KW-0728">SH3 domain</keyword>
<dbReference type="InterPro" id="IPR036028">
    <property type="entry name" value="SH3-like_dom_sf"/>
</dbReference>
<dbReference type="PROSITE" id="PS51650">
    <property type="entry name" value="C2_DOCK"/>
    <property type="match status" value="1"/>
</dbReference>
<dbReference type="InterPro" id="IPR043161">
    <property type="entry name" value="DOCK_C_lobe_A"/>
</dbReference>
<evidence type="ECO:0000256" key="5">
    <source>
        <dbReference type="PROSITE-ProRule" id="PRU00983"/>
    </source>
</evidence>
<dbReference type="Gene3D" id="2.60.40.150">
    <property type="entry name" value="C2 domain"/>
    <property type="match status" value="1"/>
</dbReference>
<feature type="region of interest" description="Disordered" evidence="6">
    <location>
        <begin position="64"/>
        <end position="134"/>
    </location>
</feature>
<accession>A0A9W7C8D4</accession>
<dbReference type="GO" id="GO:0005737">
    <property type="term" value="C:cytoplasm"/>
    <property type="evidence" value="ECO:0007669"/>
    <property type="project" value="UniProtKB-SubCell"/>
</dbReference>
<dbReference type="Pfam" id="PF20422">
    <property type="entry name" value="DHR-2_Lobe_B"/>
    <property type="match status" value="1"/>
</dbReference>
<evidence type="ECO:0000256" key="2">
    <source>
        <dbReference type="ARBA" id="ARBA00022443"/>
    </source>
</evidence>
<dbReference type="InterPro" id="IPR027357">
    <property type="entry name" value="DOCKER_dom"/>
</dbReference>
<dbReference type="SUPFAM" id="SSF50044">
    <property type="entry name" value="SH3-domain"/>
    <property type="match status" value="1"/>
</dbReference>
<reference evidence="11" key="1">
    <citation type="journal article" date="2023" name="Commun. Biol.">
        <title>Genome analysis of Parmales, the sister group of diatoms, reveals the evolutionary specialization of diatoms from phago-mixotrophs to photoautotrophs.</title>
        <authorList>
            <person name="Ban H."/>
            <person name="Sato S."/>
            <person name="Yoshikawa S."/>
            <person name="Yamada K."/>
            <person name="Nakamura Y."/>
            <person name="Ichinomiya M."/>
            <person name="Sato N."/>
            <person name="Blanc-Mathieu R."/>
            <person name="Endo H."/>
            <person name="Kuwata A."/>
            <person name="Ogata H."/>
        </authorList>
    </citation>
    <scope>NUCLEOTIDE SEQUENCE [LARGE SCALE GENOMIC DNA]</scope>
    <source>
        <strain evidence="11">NIES 3699</strain>
    </source>
</reference>
<comment type="similarity">
    <text evidence="5">Belongs to the DOCK family.</text>
</comment>
<dbReference type="InterPro" id="IPR001452">
    <property type="entry name" value="SH3_domain"/>
</dbReference>
<evidence type="ECO:0000256" key="4">
    <source>
        <dbReference type="PROSITE-ProRule" id="PRU00192"/>
    </source>
</evidence>
<dbReference type="InterPro" id="IPR027007">
    <property type="entry name" value="C2_DOCK-type_domain"/>
</dbReference>
<protein>
    <submittedName>
        <fullName evidence="10">Uncharacterized protein</fullName>
    </submittedName>
</protein>
<dbReference type="GO" id="GO:0005886">
    <property type="term" value="C:plasma membrane"/>
    <property type="evidence" value="ECO:0007669"/>
    <property type="project" value="TreeGrafter"/>
</dbReference>
<dbReference type="EMBL" id="BRXX01000258">
    <property type="protein sequence ID" value="GMI01065.1"/>
    <property type="molecule type" value="Genomic_DNA"/>
</dbReference>
<evidence type="ECO:0000256" key="1">
    <source>
        <dbReference type="ARBA" id="ARBA00004496"/>
    </source>
</evidence>
<dbReference type="InterPro" id="IPR056372">
    <property type="entry name" value="TPR_DOCK"/>
</dbReference>
<sequence>MSHATAKFAFSADANYPQTMSLEPGMKLIEVESAGDGWMWGTSSASGQRGLFPESYVQVEVAHESKPVVQPPPIPSKKKEAEVANSLSEMAIEEESESVAPLPSASTSRSPAKKTAQKRQTISSYKRPPPPMVLMKKNKQSDEVEVDAQKTLSADVDVFVKKWRVAAAQALVDCNYKEYNTLKNTTSTLLEWRRQMRGAYEDFLGNKSDINGYMDVKNNIVKLIEAAKQQNESFSVPRTADGENASVSNCSVPQLHSLHVSMRERMLDSSKLPESAQDQYEREVEKGLHKREQMEGRLHIFVHMKAAIFSAGEGCQLLFTLWNKNKKEFVSDEFMVALTAAGMPDDISLMEKLYTLFVDLTKSDFEQGLVLVCRIYRIGKLTSEDKASSSSGMMAMGNAAAPISDDRQIYKRHFGTSCLNLTELAVHKLLIGEELTPENIPIYQPKNAYENNFSSIHEAIAENRKEEFEVVPKTNGIALGISLYEGDIEAAKEKDAKLQGIENTLRRAMAGVIDDGGSRNDLYVTLAGGEFSQDSKKSAKNIEVKITCMMDSGQPVECLLRGNGPQGMPSETYRSTVYYHTNSPPFHETVKLIIPDGEKFERCHLLFTFYHCSGSKPRAPFGFSFLELADRKNGAALKDGDHTLFSYKMLDSMTKGSMIVPKYLQPNAKLTVRNFRTGLSKQDEVLRVKTTMCSTKKTQNGVLHDLINWKSLEPNDLSLVLQSCLGKTGGVNSLTHDEIFKFLREIMDALCAIFVEKRGNMKGMLPVFHLFAYVLEHFSKRHFKSYASILETYIRDYFQNSKMHKVLLQCVDYYMKWIEDEGAVTQNNEEITVFLNFMSSFNYIIWIINVSRSQDPTADKSVNEFKGALLDLMTRVNRLMQLEKPPRVKVVRGKTLNHFPSVIDHLLQIFSPSEVSVIAAGFLDVVPLSNQAGSFNKDKLALIQHICEGAVFKDNKARGEVLAAILKTLNEFLADEDIETKSEREMAARLPDQYTCIKIVLKMLEVVQEEDDKASVNSIVELLPCLISFVNRMIAKNKADKLRNEASDHFNPTLSDGATAILTLLYLMDDNQYSLYLSLDDEKFKKAKLLSVLRCLRSLMQNKESLYPHVWLVFHVFQSEVTVKLLEWTNSYMMEEDYVSEAKTDISEPGDDSLWEIMYDVGMDLIVDDMLEMESSENTTRDELLVSNAYNVDLRLCVETLLRQNWETLSDDCRNLLADDLVQKLLAQVGSKCEEISAMCKDFFFDLLKGEYVLTKDFKKVRNYTISSVGAIVTVEMAQHIKEGKEANPLFSLFTEELAVRFKADGVLNCEDGTRFLAEIKKLFELLLALAQFPKNATHEQERSFAYSQLMEYLKKMHRLDSYGKYAHSMASEMLGLGLYIEAGKALLLHADLIEWNDEQLEEFENNDGEVIFKPQSQLDRKQELYRLAMGHFDKAQYWEGSLRLCEDLRNFYANGLFDFEKVSSELNRMSEYYTKIRKTDRFYPSTFRVGFYGNFTPEFKNTDFIYRGDVLESIGDFTTRIKKKFPNAEMLGVKVDADKTHTDNTEGKQYIQISKVTPVPSPNAGAPGGWTVARVPRYARDFNDNNEVTQYWYSRPFRKRAQKSANEFLDLWIEKKILSAKERLPSTQRRSRVERVDIEIVNPLENAVTEIEKKNIELKEKFSAMRNLPDGGADNSYTMALNGVVDAAVNGGIGNYETFINGKYKTENAEIYTDVRSSPLKATAPSRLLSCLREQLEVLEVGVQIHGSKCSPSLQPLHEHIEMMFKKMKSETNAMIAAAVVE</sequence>
<dbReference type="GO" id="GO:0031267">
    <property type="term" value="F:small GTPase binding"/>
    <property type="evidence" value="ECO:0007669"/>
    <property type="project" value="TreeGrafter"/>
</dbReference>
<dbReference type="Pfam" id="PF16172">
    <property type="entry name" value="DOCK_N"/>
    <property type="match status" value="1"/>
</dbReference>
<comment type="subcellular location">
    <subcellularLocation>
        <location evidence="1">Cytoplasm</location>
    </subcellularLocation>
</comment>
<evidence type="ECO:0000313" key="11">
    <source>
        <dbReference type="Proteomes" id="UP001165160"/>
    </source>
</evidence>
<evidence type="ECO:0000256" key="6">
    <source>
        <dbReference type="SAM" id="MobiDB-lite"/>
    </source>
</evidence>